<dbReference type="EMBL" id="MLYV02000251">
    <property type="protein sequence ID" value="PSS29843.1"/>
    <property type="molecule type" value="Genomic_DNA"/>
</dbReference>
<dbReference type="SUPFAM" id="SSF57716">
    <property type="entry name" value="Glucocorticoid receptor-like (DNA-binding domain)"/>
    <property type="match status" value="2"/>
</dbReference>
<evidence type="ECO:0000256" key="1">
    <source>
        <dbReference type="ARBA" id="ARBA00004123"/>
    </source>
</evidence>
<dbReference type="Proteomes" id="UP000186601">
    <property type="component" value="Unassembled WGS sequence"/>
</dbReference>
<evidence type="ECO:0000313" key="8">
    <source>
        <dbReference type="EMBL" id="PSS29843.1"/>
    </source>
</evidence>
<dbReference type="AlphaFoldDB" id="A0A2R6RIJ4"/>
<comment type="subcellular location">
    <subcellularLocation>
        <location evidence="1">Nucleus</location>
    </subcellularLocation>
</comment>
<keyword evidence="3" id="KW-0863">Zinc-finger</keyword>
<feature type="compositionally biased region" description="Basic and acidic residues" evidence="6">
    <location>
        <begin position="203"/>
        <end position="215"/>
    </location>
</feature>
<feature type="region of interest" description="Disordered" evidence="6">
    <location>
        <begin position="168"/>
        <end position="354"/>
    </location>
</feature>
<dbReference type="InterPro" id="IPR001510">
    <property type="entry name" value="Znf_PARP"/>
</dbReference>
<keyword evidence="4" id="KW-0862">Zinc</keyword>
<keyword evidence="5" id="KW-0539">Nucleus</keyword>
<evidence type="ECO:0000256" key="3">
    <source>
        <dbReference type="ARBA" id="ARBA00022771"/>
    </source>
</evidence>
<dbReference type="GO" id="GO:0005634">
    <property type="term" value="C:nucleus"/>
    <property type="evidence" value="ECO:0007669"/>
    <property type="project" value="UniProtKB-SubCell"/>
</dbReference>
<accession>A0A2R6RIJ4</accession>
<dbReference type="SMART" id="SM01336">
    <property type="entry name" value="zf-PARP"/>
    <property type="match status" value="2"/>
</dbReference>
<dbReference type="STRING" id="98765.A0A2R6RIJ4"/>
<comment type="caution">
    <text evidence="8">The sequence shown here is derived from an EMBL/GenBank/DDBJ whole genome shotgun (WGS) entry which is preliminary data.</text>
</comment>
<organism evidence="8 9">
    <name type="scientific">Hermanssonia centrifuga</name>
    <dbReference type="NCBI Taxonomy" id="98765"/>
    <lineage>
        <taxon>Eukaryota</taxon>
        <taxon>Fungi</taxon>
        <taxon>Dikarya</taxon>
        <taxon>Basidiomycota</taxon>
        <taxon>Agaricomycotina</taxon>
        <taxon>Agaricomycetes</taxon>
        <taxon>Polyporales</taxon>
        <taxon>Meruliaceae</taxon>
        <taxon>Hermanssonia</taxon>
    </lineage>
</organism>
<evidence type="ECO:0000256" key="4">
    <source>
        <dbReference type="ARBA" id="ARBA00022833"/>
    </source>
</evidence>
<evidence type="ECO:0000256" key="6">
    <source>
        <dbReference type="SAM" id="MobiDB-lite"/>
    </source>
</evidence>
<feature type="compositionally biased region" description="Basic residues" evidence="6">
    <location>
        <begin position="331"/>
        <end position="344"/>
    </location>
</feature>
<dbReference type="OrthoDB" id="429950at2759"/>
<reference evidence="8 9" key="1">
    <citation type="submission" date="2018-02" db="EMBL/GenBank/DDBJ databases">
        <title>Genome sequence of the basidiomycete white-rot fungus Phlebia centrifuga.</title>
        <authorList>
            <person name="Granchi Z."/>
            <person name="Peng M."/>
            <person name="de Vries R.P."/>
            <person name="Hilden K."/>
            <person name="Makela M.R."/>
            <person name="Grigoriev I."/>
            <person name="Riley R."/>
        </authorList>
    </citation>
    <scope>NUCLEOTIDE SEQUENCE [LARGE SCALE GENOMIC DNA]</scope>
    <source>
        <strain evidence="8 9">FBCC195</strain>
    </source>
</reference>
<gene>
    <name evidence="8" type="ORF">PHLCEN_2v2684</name>
</gene>
<dbReference type="Gene3D" id="3.30.1740.10">
    <property type="entry name" value="Zinc finger, PARP-type"/>
    <property type="match status" value="2"/>
</dbReference>
<feature type="domain" description="PARP-type" evidence="7">
    <location>
        <begin position="24"/>
        <end position="70"/>
    </location>
</feature>
<protein>
    <recommendedName>
        <fullName evidence="7">PARP-type domain-containing protein</fullName>
    </recommendedName>
</protein>
<dbReference type="Pfam" id="PF00645">
    <property type="entry name" value="zf-PARP"/>
    <property type="match status" value="2"/>
</dbReference>
<evidence type="ECO:0000313" key="9">
    <source>
        <dbReference type="Proteomes" id="UP000186601"/>
    </source>
</evidence>
<dbReference type="PROSITE" id="PS50064">
    <property type="entry name" value="ZF_PARP_2"/>
    <property type="match status" value="2"/>
</dbReference>
<keyword evidence="9" id="KW-1185">Reference proteome</keyword>
<feature type="compositionally biased region" description="Basic and acidic residues" evidence="6">
    <location>
        <begin position="67"/>
        <end position="85"/>
    </location>
</feature>
<dbReference type="InterPro" id="IPR036957">
    <property type="entry name" value="Znf_PARP_sf"/>
</dbReference>
<dbReference type="GO" id="GO:0003677">
    <property type="term" value="F:DNA binding"/>
    <property type="evidence" value="ECO:0007669"/>
    <property type="project" value="InterPro"/>
</dbReference>
<feature type="non-terminal residue" evidence="8">
    <location>
        <position position="1"/>
    </location>
</feature>
<feature type="compositionally biased region" description="Acidic residues" evidence="6">
    <location>
        <begin position="283"/>
        <end position="310"/>
    </location>
</feature>
<proteinExistence type="predicted"/>
<feature type="compositionally biased region" description="Basic and acidic residues" evidence="6">
    <location>
        <begin position="181"/>
        <end position="196"/>
    </location>
</feature>
<keyword evidence="2" id="KW-0479">Metal-binding</keyword>
<dbReference type="GO" id="GO:0008270">
    <property type="term" value="F:zinc ion binding"/>
    <property type="evidence" value="ECO:0007669"/>
    <property type="project" value="UniProtKB-KW"/>
</dbReference>
<feature type="compositionally biased region" description="Acidic residues" evidence="6">
    <location>
        <begin position="244"/>
        <end position="253"/>
    </location>
</feature>
<name>A0A2R6RIJ4_9APHY</name>
<evidence type="ECO:0000256" key="2">
    <source>
        <dbReference type="ARBA" id="ARBA00022723"/>
    </source>
</evidence>
<feature type="domain" description="PARP-type" evidence="7">
    <location>
        <begin position="116"/>
        <end position="199"/>
    </location>
</feature>
<evidence type="ECO:0000259" key="7">
    <source>
        <dbReference type="PROSITE" id="PS50064"/>
    </source>
</evidence>
<feature type="compositionally biased region" description="Basic and acidic residues" evidence="6">
    <location>
        <begin position="223"/>
        <end position="232"/>
    </location>
</feature>
<sequence length="354" mass="39354">TVIGKGELRMGSLVDFRGNSSFAWRHWGCVTAKIISNMKKSFEAADELDGFEDLNEDDQGKIRKAWEVGHVADEDIPETARKPAGEEDADEDEEKPKKKAAGKAAKKDTSDEPGVFKFEYAAAGRAKCKEGIGKDFFRIGHEIEFRGKSSFQFMHWGCLPSDMVAKLKKSYSEPSEVEGFSDLKDAEKEKVQRGWEEGEIPEDDKGPGEAVETGKKKAAPRKKKDDDGEPPKKRARKVVKKNETEDEDEEEEEEKPKRKRAAPKKAAEKKAPAKKRATKKKEEDDESGEDFGAELDAVSGDEEGEEEQEDSDSKKRKRVPAKAKASSSKPASKRATKPASRAKKQVAAEESDDE</sequence>
<evidence type="ECO:0000256" key="5">
    <source>
        <dbReference type="ARBA" id="ARBA00023242"/>
    </source>
</evidence>
<feature type="region of interest" description="Disordered" evidence="6">
    <location>
        <begin position="67"/>
        <end position="110"/>
    </location>
</feature>